<keyword evidence="1" id="KW-0472">Membrane</keyword>
<evidence type="ECO:0000313" key="2">
    <source>
        <dbReference type="EMBL" id="SET55225.1"/>
    </source>
</evidence>
<keyword evidence="1" id="KW-0812">Transmembrane</keyword>
<dbReference type="AlphaFoldDB" id="A0A1I0FB95"/>
<keyword evidence="3" id="KW-1185">Reference proteome</keyword>
<gene>
    <name evidence="2" type="ORF">SAMN05421676_105266</name>
</gene>
<organism evidence="2 3">
    <name type="scientific">Salinibacillus kushneri</name>
    <dbReference type="NCBI Taxonomy" id="237682"/>
    <lineage>
        <taxon>Bacteria</taxon>
        <taxon>Bacillati</taxon>
        <taxon>Bacillota</taxon>
        <taxon>Bacilli</taxon>
        <taxon>Bacillales</taxon>
        <taxon>Bacillaceae</taxon>
        <taxon>Salinibacillus</taxon>
    </lineage>
</organism>
<reference evidence="3" key="1">
    <citation type="submission" date="2016-10" db="EMBL/GenBank/DDBJ databases">
        <authorList>
            <person name="Varghese N."/>
            <person name="Submissions S."/>
        </authorList>
    </citation>
    <scope>NUCLEOTIDE SEQUENCE [LARGE SCALE GENOMIC DNA]</scope>
    <source>
        <strain evidence="3">CGMCC 1.3566</strain>
    </source>
</reference>
<sequence>MFKAFSVLLGAGLVFILDYRSLKANKKWDRRVYIVIFAISLGVWMLYIFNVQFPYVIQVVEKIYNPIFDSFNQKLEQKQSFRVH</sequence>
<accession>A0A1I0FB95</accession>
<proteinExistence type="predicted"/>
<dbReference type="STRING" id="237682.SAMN05421676_105266"/>
<protein>
    <submittedName>
        <fullName evidence="2">Uncharacterized protein</fullName>
    </submittedName>
</protein>
<dbReference type="OrthoDB" id="2440830at2"/>
<dbReference type="Proteomes" id="UP000199095">
    <property type="component" value="Unassembled WGS sequence"/>
</dbReference>
<keyword evidence="1" id="KW-1133">Transmembrane helix</keyword>
<evidence type="ECO:0000256" key="1">
    <source>
        <dbReference type="SAM" id="Phobius"/>
    </source>
</evidence>
<dbReference type="RefSeq" id="WP_093134706.1">
    <property type="nucleotide sequence ID" value="NZ_FOHJ01000005.1"/>
</dbReference>
<name>A0A1I0FB95_9BACI</name>
<dbReference type="EMBL" id="FOHJ01000005">
    <property type="protein sequence ID" value="SET55225.1"/>
    <property type="molecule type" value="Genomic_DNA"/>
</dbReference>
<feature type="transmembrane region" description="Helical" evidence="1">
    <location>
        <begin position="32"/>
        <end position="49"/>
    </location>
</feature>
<evidence type="ECO:0000313" key="3">
    <source>
        <dbReference type="Proteomes" id="UP000199095"/>
    </source>
</evidence>